<name>A0A1F7RW89_9BACT</name>
<comment type="caution">
    <text evidence="2">The sequence shown here is derived from an EMBL/GenBank/DDBJ whole genome shotgun (WGS) entry which is preliminary data.</text>
</comment>
<evidence type="ECO:0000313" key="2">
    <source>
        <dbReference type="EMBL" id="OGL45274.1"/>
    </source>
</evidence>
<dbReference type="EMBL" id="MGDD01000185">
    <property type="protein sequence ID" value="OGL45274.1"/>
    <property type="molecule type" value="Genomic_DNA"/>
</dbReference>
<keyword evidence="1" id="KW-0812">Transmembrane</keyword>
<gene>
    <name evidence="2" type="ORF">A2161_01480</name>
</gene>
<keyword evidence="1" id="KW-1133">Transmembrane helix</keyword>
<feature type="transmembrane region" description="Helical" evidence="1">
    <location>
        <begin position="175"/>
        <end position="195"/>
    </location>
</feature>
<proteinExistence type="predicted"/>
<feature type="transmembrane region" description="Helical" evidence="1">
    <location>
        <begin position="39"/>
        <end position="57"/>
    </location>
</feature>
<reference evidence="2 3" key="1">
    <citation type="journal article" date="2016" name="Nat. Commun.">
        <title>Thousands of microbial genomes shed light on interconnected biogeochemical processes in an aquifer system.</title>
        <authorList>
            <person name="Anantharaman K."/>
            <person name="Brown C.T."/>
            <person name="Hug L.A."/>
            <person name="Sharon I."/>
            <person name="Castelle C.J."/>
            <person name="Probst A.J."/>
            <person name="Thomas B.C."/>
            <person name="Singh A."/>
            <person name="Wilkins M.J."/>
            <person name="Karaoz U."/>
            <person name="Brodie E.L."/>
            <person name="Williams K.H."/>
            <person name="Hubbard S.S."/>
            <person name="Banfield J.F."/>
        </authorList>
    </citation>
    <scope>NUCLEOTIDE SEQUENCE [LARGE SCALE GENOMIC DNA]</scope>
</reference>
<feature type="transmembrane region" description="Helical" evidence="1">
    <location>
        <begin position="143"/>
        <end position="163"/>
    </location>
</feature>
<evidence type="ECO:0000313" key="3">
    <source>
        <dbReference type="Proteomes" id="UP000179266"/>
    </source>
</evidence>
<evidence type="ECO:0000256" key="1">
    <source>
        <dbReference type="SAM" id="Phobius"/>
    </source>
</evidence>
<feature type="non-terminal residue" evidence="2">
    <location>
        <position position="216"/>
    </location>
</feature>
<sequence>MQAWSPFMQTLSLHIAAILTFCIWSFLYKDNPLYKFAEYLVVGVSAGYYTVIFYNNYIEPNLVAPLSDSSVFLSDKLLLMIPLLLGVLLWTRIFPKYAWLSRYSLAVYLGAAAGLAIPREMDTVILTQLSSTMVIPDSLNIESIFSTVVIIVGVFCTLIYFFFSKPHKGVLGKAARVGIIFIMISFGATFGYTVMGRVSLLIGRVTFLVKEWFPAL</sequence>
<protein>
    <submittedName>
        <fullName evidence="2">Uncharacterized protein</fullName>
    </submittedName>
</protein>
<keyword evidence="1" id="KW-0472">Membrane</keyword>
<accession>A0A1F7RW89</accession>
<dbReference type="AlphaFoldDB" id="A0A1F7RW89"/>
<organism evidence="2 3">
    <name type="scientific">Candidatus Schekmanbacteria bacterium RBG_13_48_7</name>
    <dbReference type="NCBI Taxonomy" id="1817878"/>
    <lineage>
        <taxon>Bacteria</taxon>
        <taxon>Candidatus Schekmaniibacteriota</taxon>
    </lineage>
</organism>
<feature type="transmembrane region" description="Helical" evidence="1">
    <location>
        <begin position="77"/>
        <end position="93"/>
    </location>
</feature>
<feature type="transmembrane region" description="Helical" evidence="1">
    <location>
        <begin position="6"/>
        <end position="27"/>
    </location>
</feature>
<dbReference type="Proteomes" id="UP000179266">
    <property type="component" value="Unassembled WGS sequence"/>
</dbReference>